<evidence type="ECO:0000256" key="2">
    <source>
        <dbReference type="ARBA" id="ARBA00022763"/>
    </source>
</evidence>
<name>A0A1V3NEX0_9GAMM</name>
<dbReference type="Proteomes" id="UP000189462">
    <property type="component" value="Unassembled WGS sequence"/>
</dbReference>
<dbReference type="EMBL" id="MVBK01000060">
    <property type="protein sequence ID" value="OOG23647.1"/>
    <property type="molecule type" value="Genomic_DNA"/>
</dbReference>
<dbReference type="PANTHER" id="PTHR35369">
    <property type="entry name" value="BLR3025 PROTEIN-RELATED"/>
    <property type="match status" value="1"/>
</dbReference>
<evidence type="ECO:0000313" key="4">
    <source>
        <dbReference type="EMBL" id="OOG23647.1"/>
    </source>
</evidence>
<comment type="caution">
    <text evidence="4">The sequence shown here is derived from an EMBL/GenBank/DDBJ whole genome shotgun (WGS) entry which is preliminary data.</text>
</comment>
<reference evidence="4 5" key="1">
    <citation type="submission" date="2017-02" db="EMBL/GenBank/DDBJ databases">
        <title>Genomic diversity within the haloalkaliphilic genus Thioalkalivibrio.</title>
        <authorList>
            <person name="Ahn A.-C."/>
            <person name="Meier-Kolthoff J."/>
            <person name="Overmars L."/>
            <person name="Richter M."/>
            <person name="Woyke T."/>
            <person name="Sorokin D.Y."/>
            <person name="Muyzer G."/>
        </authorList>
    </citation>
    <scope>NUCLEOTIDE SEQUENCE [LARGE SCALE GENOMIC DNA]</scope>
    <source>
        <strain evidence="4 5">ALJD</strain>
    </source>
</reference>
<dbReference type="GO" id="GO:0006281">
    <property type="term" value="P:DNA repair"/>
    <property type="evidence" value="ECO:0007669"/>
    <property type="project" value="InterPro"/>
</dbReference>
<dbReference type="Pfam" id="PF00817">
    <property type="entry name" value="IMS"/>
    <property type="match status" value="1"/>
</dbReference>
<dbReference type="SUPFAM" id="SSF56672">
    <property type="entry name" value="DNA/RNA polymerases"/>
    <property type="match status" value="1"/>
</dbReference>
<comment type="similarity">
    <text evidence="1">Belongs to the DNA polymerase type-Y family.</text>
</comment>
<feature type="domain" description="UmuC" evidence="3">
    <location>
        <begin position="17"/>
        <end position="146"/>
    </location>
</feature>
<dbReference type="CDD" id="cd03468">
    <property type="entry name" value="PolY_like"/>
    <property type="match status" value="1"/>
</dbReference>
<dbReference type="AlphaFoldDB" id="A0A1V3NEX0"/>
<dbReference type="InterPro" id="IPR001126">
    <property type="entry name" value="UmuC"/>
</dbReference>
<gene>
    <name evidence="4" type="ORF">B1C78_10925</name>
</gene>
<evidence type="ECO:0000256" key="1">
    <source>
        <dbReference type="ARBA" id="ARBA00010945"/>
    </source>
</evidence>
<dbReference type="STRING" id="108003.B1C78_10925"/>
<protein>
    <recommendedName>
        <fullName evidence="3">UmuC domain-containing protein</fullName>
    </recommendedName>
</protein>
<accession>A0A1V3NEX0</accession>
<keyword evidence="2" id="KW-0227">DNA damage</keyword>
<dbReference type="Gene3D" id="3.30.70.270">
    <property type="match status" value="1"/>
</dbReference>
<proteinExistence type="inferred from homology"/>
<dbReference type="PANTHER" id="PTHR35369:SF2">
    <property type="entry name" value="BLR3025 PROTEIN"/>
    <property type="match status" value="1"/>
</dbReference>
<evidence type="ECO:0000313" key="5">
    <source>
        <dbReference type="Proteomes" id="UP000189462"/>
    </source>
</evidence>
<sequence length="469" mass="52113">MALYFPHLALEMIAQEDAAPMPLVVCQTVRGRQLVHAASRGARGSGIRPGTPLGDALGLCAELRVRQRDTAAEHAALHTLAAWGLQYTDHVAVEEGHVLLLEVGRSLRLFGGMKRLRRRILADLETLDHHARTGLAVTPLGARLLARSGIAEPARDTDTLAALIRELPVEALEWPEAVVQRLRGMGVNTLGALWRLPRDGLARRLGAWLPAYLDRLTGYLPDPRPRFEPPPSFERRLWLPVETHDQAMLRTPLQRLLRELAGVLRGRGMAVQSLDLRLLHARRPATHVNLGLAAPGRDPDHLLALCMERLSRQCLDADVTGLELQAGAFLPLPHRDTALLPDVEAQADARQSLLDRLRARLGRDAVFGLALRDDHRPARAWARTDPADSASVSIAPPGYGPRPLWLLEHSLPCPPSLRRVHGPERIETGWWDGGGERRDYYTAEDRHGVRWWLYREHGTDSVRLCGVFG</sequence>
<dbReference type="Gene3D" id="3.40.1170.60">
    <property type="match status" value="1"/>
</dbReference>
<dbReference type="InterPro" id="IPR043502">
    <property type="entry name" value="DNA/RNA_pol_sf"/>
</dbReference>
<keyword evidence="5" id="KW-1185">Reference proteome</keyword>
<organism evidence="4 5">
    <name type="scientific">Thioalkalivibrio denitrificans</name>
    <dbReference type="NCBI Taxonomy" id="108003"/>
    <lineage>
        <taxon>Bacteria</taxon>
        <taxon>Pseudomonadati</taxon>
        <taxon>Pseudomonadota</taxon>
        <taxon>Gammaproteobacteria</taxon>
        <taxon>Chromatiales</taxon>
        <taxon>Ectothiorhodospiraceae</taxon>
        <taxon>Thioalkalivibrio</taxon>
    </lineage>
</organism>
<dbReference type="InterPro" id="IPR050356">
    <property type="entry name" value="SulA_CellDiv_inhibitor"/>
</dbReference>
<dbReference type="InterPro" id="IPR043128">
    <property type="entry name" value="Rev_trsase/Diguanyl_cyclase"/>
</dbReference>
<evidence type="ECO:0000259" key="3">
    <source>
        <dbReference type="Pfam" id="PF00817"/>
    </source>
</evidence>